<evidence type="ECO:0000313" key="2">
    <source>
        <dbReference type="EMBL" id="SHK90885.1"/>
    </source>
</evidence>
<dbReference type="SUPFAM" id="SSF53649">
    <property type="entry name" value="Alkaline phosphatase-like"/>
    <property type="match status" value="1"/>
</dbReference>
<protein>
    <recommendedName>
        <fullName evidence="5">Sulfatase</fullName>
    </recommendedName>
</protein>
<name>E7QU92_HALPU</name>
<evidence type="ECO:0000313" key="1">
    <source>
        <dbReference type="EMBL" id="EFW92171.1"/>
    </source>
</evidence>
<dbReference type="OrthoDB" id="100846at2157"/>
<reference evidence="1 3" key="1">
    <citation type="journal article" date="2014" name="ISME J.">
        <title>Trehalose/2-sulfotrehalose biosynthesis and glycine-betaine uptake are widely spread mechanisms for osmoadaptation in the Halobacteriales.</title>
        <authorList>
            <person name="Youssef N.H."/>
            <person name="Savage-Ashlock K.N."/>
            <person name="McCully A.L."/>
            <person name="Luedtke B."/>
            <person name="Shaw E.I."/>
            <person name="Hoff W.D."/>
            <person name="Elshahed M.S."/>
        </authorList>
    </citation>
    <scope>NUCLEOTIDE SEQUENCE [LARGE SCALE GENOMIC DNA]</scope>
    <source>
        <strain evidence="1 3">DX253</strain>
    </source>
</reference>
<dbReference type="AlphaFoldDB" id="E7QU92"/>
<dbReference type="Proteomes" id="UP000184203">
    <property type="component" value="Unassembled WGS sequence"/>
</dbReference>
<dbReference type="InterPro" id="IPR017850">
    <property type="entry name" value="Alkaline_phosphatase_core_sf"/>
</dbReference>
<sequence length="318" mass="36424">MTFGDWVEESRERVRKDGWRGVDKSAYELYKGFLRRVGERREFGESVYDHPWDALVVLDGCRFDCMCEVAPEVPFVERVWRFESAGTRSDEWMRENFGKRDCSDTVHVTANPNSAEHLDAGNFGRLEEVWRDGWDDELGTVPARAVTDRAILAGRDIDWRADDPTKLVVHYMQPHFPSIPAPLPGDAMSRDEFGERVGVWERLRRGDLSTEQVWRSYRENLHYVLSEVRVLLDNLGAERVVITADHGNGFGEWYVYGHPDSTPISALRDVPWVVTSGTDTGSYEPERWMKTAETLRETDASDGADASVEERLSALGYR</sequence>
<keyword evidence="4" id="KW-1185">Reference proteome</keyword>
<gene>
    <name evidence="2" type="ORF">SAMN05444342_2583</name>
    <name evidence="1" type="ORF">ZOD2009_11860</name>
</gene>
<dbReference type="EMBL" id="AEMG01000009">
    <property type="protein sequence ID" value="EFW92171.1"/>
    <property type="molecule type" value="Genomic_DNA"/>
</dbReference>
<evidence type="ECO:0000313" key="3">
    <source>
        <dbReference type="Proteomes" id="UP000003751"/>
    </source>
</evidence>
<organism evidence="1 3">
    <name type="scientific">Haladaptatus paucihalophilus DX253</name>
    <dbReference type="NCBI Taxonomy" id="797209"/>
    <lineage>
        <taxon>Archaea</taxon>
        <taxon>Methanobacteriati</taxon>
        <taxon>Methanobacteriota</taxon>
        <taxon>Stenosarchaea group</taxon>
        <taxon>Halobacteria</taxon>
        <taxon>Halobacteriales</taxon>
        <taxon>Haladaptataceae</taxon>
        <taxon>Haladaptatus</taxon>
    </lineage>
</organism>
<dbReference type="Gene3D" id="3.40.720.10">
    <property type="entry name" value="Alkaline Phosphatase, subunit A"/>
    <property type="match status" value="1"/>
</dbReference>
<dbReference type="PATRIC" id="fig|797209.4.peg.2337"/>
<evidence type="ECO:0000313" key="4">
    <source>
        <dbReference type="Proteomes" id="UP000184203"/>
    </source>
</evidence>
<reference evidence="2" key="3">
    <citation type="submission" date="2016-11" db="EMBL/GenBank/DDBJ databases">
        <authorList>
            <person name="Jaros S."/>
            <person name="Januszkiewicz K."/>
            <person name="Wedrychowicz H."/>
        </authorList>
    </citation>
    <scope>NUCLEOTIDE SEQUENCE [LARGE SCALE GENOMIC DNA]</scope>
    <source>
        <strain evidence="2">DX253</strain>
    </source>
</reference>
<reference evidence="4" key="2">
    <citation type="submission" date="2016-11" db="EMBL/GenBank/DDBJ databases">
        <authorList>
            <person name="Varghese N."/>
            <person name="Submissions S."/>
        </authorList>
    </citation>
    <scope>NUCLEOTIDE SEQUENCE [LARGE SCALE GENOMIC DNA]</scope>
    <source>
        <strain evidence="4">DX253</strain>
    </source>
</reference>
<dbReference type="eggNOG" id="arCOG04525">
    <property type="taxonomic scope" value="Archaea"/>
</dbReference>
<accession>E7QU92</accession>
<dbReference type="RefSeq" id="WP_007980019.1">
    <property type="nucleotide sequence ID" value="NZ_AEMG01000009.1"/>
</dbReference>
<dbReference type="EMBL" id="FRAN01000003">
    <property type="protein sequence ID" value="SHK90885.1"/>
    <property type="molecule type" value="Genomic_DNA"/>
</dbReference>
<dbReference type="STRING" id="797209.GCA_000376445_02419"/>
<proteinExistence type="predicted"/>
<evidence type="ECO:0008006" key="5">
    <source>
        <dbReference type="Google" id="ProtNLM"/>
    </source>
</evidence>
<dbReference type="Proteomes" id="UP000003751">
    <property type="component" value="Unassembled WGS sequence"/>
</dbReference>